<dbReference type="EMBL" id="CM000761">
    <property type="protein sequence ID" value="OQU89798.1"/>
    <property type="molecule type" value="Genomic_DNA"/>
</dbReference>
<gene>
    <name evidence="2" type="ORF">SORBI_3002G270733</name>
</gene>
<protein>
    <submittedName>
        <fullName evidence="2">Uncharacterized protein</fullName>
    </submittedName>
</protein>
<dbReference type="Proteomes" id="UP000000768">
    <property type="component" value="Chromosome 2"/>
</dbReference>
<name>A0A1W0W5W6_SORBI</name>
<proteinExistence type="predicted"/>
<sequence>MAKGFLPLKLHPQQNCLLLPQSVSFKPSKPPKQDAKFAQKLAAKMVNSQVSATGTIPIEPQGPKREINPSPPPPNST</sequence>
<reference evidence="3" key="2">
    <citation type="journal article" date="2018" name="Plant J.">
        <title>The Sorghum bicolor reference genome: improved assembly, gene annotations, a transcriptome atlas, and signatures of genome organization.</title>
        <authorList>
            <person name="McCormick R.F."/>
            <person name="Truong S.K."/>
            <person name="Sreedasyam A."/>
            <person name="Jenkins J."/>
            <person name="Shu S."/>
            <person name="Sims D."/>
            <person name="Kennedy M."/>
            <person name="Amirebrahimi M."/>
            <person name="Weers B.D."/>
            <person name="McKinley B."/>
            <person name="Mattison A."/>
            <person name="Morishige D.T."/>
            <person name="Grimwood J."/>
            <person name="Schmutz J."/>
            <person name="Mullet J.E."/>
        </authorList>
    </citation>
    <scope>NUCLEOTIDE SEQUENCE [LARGE SCALE GENOMIC DNA]</scope>
    <source>
        <strain evidence="3">cv. BTx623</strain>
    </source>
</reference>
<dbReference type="InParanoid" id="A0A1W0W5W6"/>
<keyword evidence="3" id="KW-1185">Reference proteome</keyword>
<evidence type="ECO:0000256" key="1">
    <source>
        <dbReference type="SAM" id="MobiDB-lite"/>
    </source>
</evidence>
<evidence type="ECO:0000313" key="2">
    <source>
        <dbReference type="EMBL" id="OQU89798.1"/>
    </source>
</evidence>
<evidence type="ECO:0000313" key="3">
    <source>
        <dbReference type="Proteomes" id="UP000000768"/>
    </source>
</evidence>
<dbReference type="Gramene" id="OQU89798">
    <property type="protein sequence ID" value="OQU89798"/>
    <property type="gene ID" value="SORBI_3002G270733"/>
</dbReference>
<feature type="region of interest" description="Disordered" evidence="1">
    <location>
        <begin position="52"/>
        <end position="77"/>
    </location>
</feature>
<accession>A0A1W0W5W6</accession>
<organism evidence="2 3">
    <name type="scientific">Sorghum bicolor</name>
    <name type="common">Sorghum</name>
    <name type="synonym">Sorghum vulgare</name>
    <dbReference type="NCBI Taxonomy" id="4558"/>
    <lineage>
        <taxon>Eukaryota</taxon>
        <taxon>Viridiplantae</taxon>
        <taxon>Streptophyta</taxon>
        <taxon>Embryophyta</taxon>
        <taxon>Tracheophyta</taxon>
        <taxon>Spermatophyta</taxon>
        <taxon>Magnoliopsida</taxon>
        <taxon>Liliopsida</taxon>
        <taxon>Poales</taxon>
        <taxon>Poaceae</taxon>
        <taxon>PACMAD clade</taxon>
        <taxon>Panicoideae</taxon>
        <taxon>Andropogonodae</taxon>
        <taxon>Andropogoneae</taxon>
        <taxon>Sorghinae</taxon>
        <taxon>Sorghum</taxon>
    </lineage>
</organism>
<dbReference type="AlphaFoldDB" id="A0A1W0W5W6"/>
<reference evidence="2 3" key="1">
    <citation type="journal article" date="2009" name="Nature">
        <title>The Sorghum bicolor genome and the diversification of grasses.</title>
        <authorList>
            <person name="Paterson A.H."/>
            <person name="Bowers J.E."/>
            <person name="Bruggmann R."/>
            <person name="Dubchak I."/>
            <person name="Grimwood J."/>
            <person name="Gundlach H."/>
            <person name="Haberer G."/>
            <person name="Hellsten U."/>
            <person name="Mitros T."/>
            <person name="Poliakov A."/>
            <person name="Schmutz J."/>
            <person name="Spannagl M."/>
            <person name="Tang H."/>
            <person name="Wang X."/>
            <person name="Wicker T."/>
            <person name="Bharti A.K."/>
            <person name="Chapman J."/>
            <person name="Feltus F.A."/>
            <person name="Gowik U."/>
            <person name="Grigoriev I.V."/>
            <person name="Lyons E."/>
            <person name="Maher C.A."/>
            <person name="Martis M."/>
            <person name="Narechania A."/>
            <person name="Otillar R.P."/>
            <person name="Penning B.W."/>
            <person name="Salamov A.A."/>
            <person name="Wang Y."/>
            <person name="Zhang L."/>
            <person name="Carpita N.C."/>
            <person name="Freeling M."/>
            <person name="Gingle A.R."/>
            <person name="Hash C.T."/>
            <person name="Keller B."/>
            <person name="Klein P."/>
            <person name="Kresovich S."/>
            <person name="McCann M.C."/>
            <person name="Ming R."/>
            <person name="Peterson D.G."/>
            <person name="Mehboob-ur-Rahman"/>
            <person name="Ware D."/>
            <person name="Westhoff P."/>
            <person name="Mayer K.F."/>
            <person name="Messing J."/>
            <person name="Rokhsar D.S."/>
        </authorList>
    </citation>
    <scope>NUCLEOTIDE SEQUENCE [LARGE SCALE GENOMIC DNA]</scope>
    <source>
        <strain evidence="3">cv. BTx623</strain>
    </source>
</reference>